<protein>
    <submittedName>
        <fullName evidence="1">Uncharacterized protein</fullName>
    </submittedName>
</protein>
<comment type="caution">
    <text evidence="1">The sequence shown here is derived from an EMBL/GenBank/DDBJ whole genome shotgun (WGS) entry which is preliminary data.</text>
</comment>
<evidence type="ECO:0000313" key="2">
    <source>
        <dbReference type="Proteomes" id="UP001459277"/>
    </source>
</evidence>
<dbReference type="AlphaFoldDB" id="A0AAW2CKG1"/>
<sequence length="112" mass="12743">MSSKSKKRRLAEDDELGNVISQSFDNVSKAIDRATEVMAKFFSKSYGAKVHAALGVLDLDPISKTEAYIFLMENPTYKEMFFGCLDHERKCVLLTLMSRPKNLKIARFFSQP</sequence>
<accession>A0AAW2CKG1</accession>
<proteinExistence type="predicted"/>
<reference evidence="1 2" key="1">
    <citation type="submission" date="2024-01" db="EMBL/GenBank/DDBJ databases">
        <title>A telomere-to-telomere, gap-free genome of sweet tea (Lithocarpus litseifolius).</title>
        <authorList>
            <person name="Zhou J."/>
        </authorList>
    </citation>
    <scope>NUCLEOTIDE SEQUENCE [LARGE SCALE GENOMIC DNA]</scope>
    <source>
        <strain evidence="1">Zhou-2022a</strain>
        <tissue evidence="1">Leaf</tissue>
    </source>
</reference>
<keyword evidence="2" id="KW-1185">Reference proteome</keyword>
<name>A0AAW2CKG1_9ROSI</name>
<evidence type="ECO:0000313" key="1">
    <source>
        <dbReference type="EMBL" id="KAK9997998.1"/>
    </source>
</evidence>
<organism evidence="1 2">
    <name type="scientific">Lithocarpus litseifolius</name>
    <dbReference type="NCBI Taxonomy" id="425828"/>
    <lineage>
        <taxon>Eukaryota</taxon>
        <taxon>Viridiplantae</taxon>
        <taxon>Streptophyta</taxon>
        <taxon>Embryophyta</taxon>
        <taxon>Tracheophyta</taxon>
        <taxon>Spermatophyta</taxon>
        <taxon>Magnoliopsida</taxon>
        <taxon>eudicotyledons</taxon>
        <taxon>Gunneridae</taxon>
        <taxon>Pentapetalae</taxon>
        <taxon>rosids</taxon>
        <taxon>fabids</taxon>
        <taxon>Fagales</taxon>
        <taxon>Fagaceae</taxon>
        <taxon>Lithocarpus</taxon>
    </lineage>
</organism>
<dbReference type="EMBL" id="JAZDWU010000006">
    <property type="protein sequence ID" value="KAK9997998.1"/>
    <property type="molecule type" value="Genomic_DNA"/>
</dbReference>
<gene>
    <name evidence="1" type="ORF">SO802_017601</name>
</gene>
<dbReference type="Proteomes" id="UP001459277">
    <property type="component" value="Unassembled WGS sequence"/>
</dbReference>